<evidence type="ECO:0000313" key="1">
    <source>
        <dbReference type="EMBL" id="KAG0269852.1"/>
    </source>
</evidence>
<sequence>MPVGIHGGRVGLTAELLCWRFALTVRPWLMRQAMLSGVEFDELLERARQETRTLKSYQVFHVAVGRKTATGGLRASASSSATGH</sequence>
<accession>A0ABQ7JGV8</accession>
<proteinExistence type="predicted"/>
<comment type="caution">
    <text evidence="1">The sequence shown here is derived from an EMBL/GenBank/DDBJ whole genome shotgun (WGS) entry which is preliminary data.</text>
</comment>
<dbReference type="EMBL" id="JAAAIM010003092">
    <property type="protein sequence ID" value="KAG0269852.1"/>
    <property type="molecule type" value="Genomic_DNA"/>
</dbReference>
<name>A0ABQ7JGV8_9FUNG</name>
<protein>
    <submittedName>
        <fullName evidence="1">Uncharacterized protein</fullName>
    </submittedName>
</protein>
<keyword evidence="2" id="KW-1185">Reference proteome</keyword>
<gene>
    <name evidence="1" type="ORF">BGZ96_006390</name>
</gene>
<dbReference type="Proteomes" id="UP001194696">
    <property type="component" value="Unassembled WGS sequence"/>
</dbReference>
<evidence type="ECO:0000313" key="2">
    <source>
        <dbReference type="Proteomes" id="UP001194696"/>
    </source>
</evidence>
<reference evidence="1 2" key="1">
    <citation type="journal article" date="2020" name="Fungal Divers.">
        <title>Resolving the Mortierellaceae phylogeny through synthesis of multi-gene phylogenetics and phylogenomics.</title>
        <authorList>
            <person name="Vandepol N."/>
            <person name="Liber J."/>
            <person name="Desiro A."/>
            <person name="Na H."/>
            <person name="Kennedy M."/>
            <person name="Barry K."/>
            <person name="Grigoriev I.V."/>
            <person name="Miller A.N."/>
            <person name="O'Donnell K."/>
            <person name="Stajich J.E."/>
            <person name="Bonito G."/>
        </authorList>
    </citation>
    <scope>NUCLEOTIDE SEQUENCE [LARGE SCALE GENOMIC DNA]</scope>
    <source>
        <strain evidence="1 2">AD045</strain>
    </source>
</reference>
<organism evidence="1 2">
    <name type="scientific">Linnemannia gamsii</name>
    <dbReference type="NCBI Taxonomy" id="64522"/>
    <lineage>
        <taxon>Eukaryota</taxon>
        <taxon>Fungi</taxon>
        <taxon>Fungi incertae sedis</taxon>
        <taxon>Mucoromycota</taxon>
        <taxon>Mortierellomycotina</taxon>
        <taxon>Mortierellomycetes</taxon>
        <taxon>Mortierellales</taxon>
        <taxon>Mortierellaceae</taxon>
        <taxon>Linnemannia</taxon>
    </lineage>
</organism>
<feature type="non-terminal residue" evidence="1">
    <location>
        <position position="84"/>
    </location>
</feature>